<dbReference type="AlphaFoldDB" id="A0ABD6TEC4"/>
<accession>A0ABD6TEC4</accession>
<evidence type="ECO:0000313" key="1">
    <source>
        <dbReference type="EMBL" id="PHG13518.1"/>
    </source>
</evidence>
<proteinExistence type="predicted"/>
<dbReference type="RefSeq" id="WP_098150305.1">
    <property type="nucleotide sequence ID" value="NZ_NUBB01000065.1"/>
</dbReference>
<comment type="caution">
    <text evidence="1">The sequence shown here is derived from an EMBL/GenBank/DDBJ whole genome shotgun (WGS) entry which is preliminary data.</text>
</comment>
<evidence type="ECO:0000313" key="2">
    <source>
        <dbReference type="Proteomes" id="UP000225062"/>
    </source>
</evidence>
<dbReference type="Proteomes" id="UP000225062">
    <property type="component" value="Unassembled WGS sequence"/>
</dbReference>
<dbReference type="EMBL" id="NUUI01000138">
    <property type="protein sequence ID" value="PHG13518.1"/>
    <property type="molecule type" value="Genomic_DNA"/>
</dbReference>
<reference evidence="1 2" key="1">
    <citation type="submission" date="2017-09" db="EMBL/GenBank/DDBJ databases">
        <title>Large-scale bioinformatics analysis of Bacillus genomes uncovers conserved roles of natural products in bacterial physiology.</title>
        <authorList>
            <consortium name="Agbiome Team Llc"/>
            <person name="Bleich R.M."/>
            <person name="Grubbs K.J."/>
            <person name="Santa Maria K.C."/>
            <person name="Allen S.E."/>
            <person name="Farag S."/>
            <person name="Shank E.A."/>
            <person name="Bowers A."/>
        </authorList>
    </citation>
    <scope>NUCLEOTIDE SEQUENCE [LARGE SCALE GENOMIC DNA]</scope>
    <source>
        <strain evidence="1 2">AFS032503</strain>
    </source>
</reference>
<gene>
    <name evidence="1" type="ORF">COI74_29015</name>
</gene>
<protein>
    <submittedName>
        <fullName evidence="1">Uncharacterized protein</fullName>
    </submittedName>
</protein>
<sequence>MKDELVNIRRGGWCWYGANTFKETDNVGKFMTFVKDDISDEMQELILKAIERGATRLVKHTDPNTIGFNPFVKDGSLAIIWYSNDEEENLKGLAKFLIDNALVPKNKNSNYRNISFKYDKQTRSGEYGEEFKASISLKDLMDVATGEFY</sequence>
<name>A0ABD6TEC4_9BACI</name>
<organism evidence="1 2">
    <name type="scientific">Bacillus wiedmannii</name>
    <dbReference type="NCBI Taxonomy" id="1890302"/>
    <lineage>
        <taxon>Bacteria</taxon>
        <taxon>Bacillati</taxon>
        <taxon>Bacillota</taxon>
        <taxon>Bacilli</taxon>
        <taxon>Bacillales</taxon>
        <taxon>Bacillaceae</taxon>
        <taxon>Bacillus</taxon>
        <taxon>Bacillus cereus group</taxon>
    </lineage>
</organism>